<protein>
    <submittedName>
        <fullName evidence="4">2-aminobenzoate-CoA ligase</fullName>
        <ecNumber evidence="4">6.2.1.32</ecNumber>
    </submittedName>
</protein>
<feature type="domain" description="AMP-binding enzyme C-terminal" evidence="3">
    <location>
        <begin position="462"/>
        <end position="540"/>
    </location>
</feature>
<dbReference type="RefSeq" id="WP_203959332.1">
    <property type="nucleotide sequence ID" value="NZ_BOOV01000029.1"/>
</dbReference>
<accession>A0A7W7GCF1</accession>
<dbReference type="InterPro" id="IPR020845">
    <property type="entry name" value="AMP-binding_CS"/>
</dbReference>
<evidence type="ECO:0000259" key="2">
    <source>
        <dbReference type="Pfam" id="PF00501"/>
    </source>
</evidence>
<evidence type="ECO:0000313" key="4">
    <source>
        <dbReference type="EMBL" id="MBB4703464.1"/>
    </source>
</evidence>
<dbReference type="Pfam" id="PF00501">
    <property type="entry name" value="AMP-binding"/>
    <property type="match status" value="1"/>
</dbReference>
<gene>
    <name evidence="4" type="ORF">BJ982_005008</name>
</gene>
<dbReference type="AlphaFoldDB" id="A0A7W7GCF1"/>
<dbReference type="PANTHER" id="PTHR43352:SF1">
    <property type="entry name" value="ANTHRANILATE--COA LIGASE"/>
    <property type="match status" value="1"/>
</dbReference>
<dbReference type="InterPro" id="IPR045851">
    <property type="entry name" value="AMP-bd_C_sf"/>
</dbReference>
<organism evidence="4 5">
    <name type="scientific">Sphaerisporangium siamense</name>
    <dbReference type="NCBI Taxonomy" id="795645"/>
    <lineage>
        <taxon>Bacteria</taxon>
        <taxon>Bacillati</taxon>
        <taxon>Actinomycetota</taxon>
        <taxon>Actinomycetes</taxon>
        <taxon>Streptosporangiales</taxon>
        <taxon>Streptosporangiaceae</taxon>
        <taxon>Sphaerisporangium</taxon>
    </lineage>
</organism>
<dbReference type="InterPro" id="IPR025110">
    <property type="entry name" value="AMP-bd_C"/>
</dbReference>
<dbReference type="Proteomes" id="UP000542210">
    <property type="component" value="Unassembled WGS sequence"/>
</dbReference>
<dbReference type="Gene3D" id="3.40.50.12780">
    <property type="entry name" value="N-terminal domain of ligase-like"/>
    <property type="match status" value="1"/>
</dbReference>
<dbReference type="PANTHER" id="PTHR43352">
    <property type="entry name" value="ACETYL-COA SYNTHETASE"/>
    <property type="match status" value="1"/>
</dbReference>
<dbReference type="PROSITE" id="PS00455">
    <property type="entry name" value="AMP_BINDING"/>
    <property type="match status" value="1"/>
</dbReference>
<dbReference type="GO" id="GO:0018860">
    <property type="term" value="F:anthranilate-CoA ligase activity"/>
    <property type="evidence" value="ECO:0007669"/>
    <property type="project" value="UniProtKB-EC"/>
</dbReference>
<dbReference type="EMBL" id="JACHND010000001">
    <property type="protein sequence ID" value="MBB4703464.1"/>
    <property type="molecule type" value="Genomic_DNA"/>
</dbReference>
<keyword evidence="5" id="KW-1185">Reference proteome</keyword>
<dbReference type="InterPro" id="IPR042099">
    <property type="entry name" value="ANL_N_sf"/>
</dbReference>
<name>A0A7W7GCF1_9ACTN</name>
<dbReference type="Gene3D" id="3.30.300.30">
    <property type="match status" value="1"/>
</dbReference>
<comment type="caution">
    <text evidence="4">The sequence shown here is derived from an EMBL/GenBank/DDBJ whole genome shotgun (WGS) entry which is preliminary data.</text>
</comment>
<dbReference type="InterPro" id="IPR000873">
    <property type="entry name" value="AMP-dep_synth/lig_dom"/>
</dbReference>
<dbReference type="Pfam" id="PF13193">
    <property type="entry name" value="AMP-binding_C"/>
    <property type="match status" value="1"/>
</dbReference>
<reference evidence="4 5" key="1">
    <citation type="submission" date="2020-08" db="EMBL/GenBank/DDBJ databases">
        <title>Sequencing the genomes of 1000 actinobacteria strains.</title>
        <authorList>
            <person name="Klenk H.-P."/>
        </authorList>
    </citation>
    <scope>NUCLEOTIDE SEQUENCE [LARGE SCALE GENOMIC DNA]</scope>
    <source>
        <strain evidence="4 5">DSM 45784</strain>
    </source>
</reference>
<dbReference type="GO" id="GO:0044550">
    <property type="term" value="P:secondary metabolite biosynthetic process"/>
    <property type="evidence" value="ECO:0007669"/>
    <property type="project" value="TreeGrafter"/>
</dbReference>
<keyword evidence="1 4" id="KW-0436">Ligase</keyword>
<sequence length="561" mass="60232">MFQDSAHVDTFVLDRLPPRSQWPEFGYELPDLRLPDRLNCAQWLLDDRVAGGAGPRPCLIGEETSWSYAELQAAANRVAAVLRDDLGVVPGNRVLLLGPNSPMLVACWYAVMKAGGVAVTLVPHLKARELAEVARHAAIEVALCDRRSAGELIAAREWSELSRIAAWGGTDGDAADPGAGPLIDLDALMEDRPDDFATVPTFADDPCLIAFTSGSTGRPKAAVHTHRELAAMCACFQGAALNPAPGDVFTGSAPIAFTFGLLALACYPIHCGGSVVLLEKGGPEPLLRAVEEHAATICFTVPTVYRTWLRDHEPDLARRVATLRVAVSSGELLPAATWLAFHEATGISLVNVLGSTEMLHAFMSTGADPPRPGSVGKPVRGYRATILGADGTELKDGRTGLLAVKGPTGCRYLDDARQAEQVRNGWNLTGDLARRDADGYYWLEGRSDDVIVSAGYNISAMQVEETLLEHPQVRECAVVPRPDGLRGHVVKAYVVPGEGLPPGEEGARALQVFVTERIAGYKSPRVIEFLDRLPRTANGKIARQALRHRSAGSGQVRLFPD</sequence>
<evidence type="ECO:0000256" key="1">
    <source>
        <dbReference type="ARBA" id="ARBA00022598"/>
    </source>
</evidence>
<evidence type="ECO:0000313" key="5">
    <source>
        <dbReference type="Proteomes" id="UP000542210"/>
    </source>
</evidence>
<dbReference type="SUPFAM" id="SSF56801">
    <property type="entry name" value="Acetyl-CoA synthetase-like"/>
    <property type="match status" value="1"/>
</dbReference>
<proteinExistence type="predicted"/>
<evidence type="ECO:0000259" key="3">
    <source>
        <dbReference type="Pfam" id="PF13193"/>
    </source>
</evidence>
<feature type="domain" description="AMP-dependent synthetase/ligase" evidence="2">
    <location>
        <begin position="50"/>
        <end position="408"/>
    </location>
</feature>
<dbReference type="EC" id="6.2.1.32" evidence="4"/>